<dbReference type="PATRIC" id="fig|45634.12.peg.1187"/>
<dbReference type="Pfam" id="PF02568">
    <property type="entry name" value="ThiI"/>
    <property type="match status" value="1"/>
</dbReference>
<evidence type="ECO:0000313" key="5">
    <source>
        <dbReference type="Proteomes" id="UP000070377"/>
    </source>
</evidence>
<dbReference type="EMBL" id="LQRD01000042">
    <property type="protein sequence ID" value="KXT69694.1"/>
    <property type="molecule type" value="Genomic_DNA"/>
</dbReference>
<protein>
    <submittedName>
        <fullName evidence="4">tRNA S(4)U 4-thiouridine synthase (Former ThiI)</fullName>
    </submittedName>
</protein>
<dbReference type="Proteomes" id="UP000070377">
    <property type="component" value="Unassembled WGS sequence"/>
</dbReference>
<dbReference type="GO" id="GO:0002937">
    <property type="term" value="P:tRNA 4-thiouridine biosynthesis"/>
    <property type="evidence" value="ECO:0007669"/>
    <property type="project" value="TreeGrafter"/>
</dbReference>
<dbReference type="GO" id="GO:0005524">
    <property type="term" value="F:ATP binding"/>
    <property type="evidence" value="ECO:0007669"/>
    <property type="project" value="UniProtKB-KW"/>
</dbReference>
<dbReference type="GO" id="GO:0004810">
    <property type="term" value="F:CCA tRNA nucleotidyltransferase activity"/>
    <property type="evidence" value="ECO:0007669"/>
    <property type="project" value="InterPro"/>
</dbReference>
<dbReference type="GO" id="GO:0005829">
    <property type="term" value="C:cytosol"/>
    <property type="evidence" value="ECO:0007669"/>
    <property type="project" value="TreeGrafter"/>
</dbReference>
<comment type="caution">
    <text evidence="4">The sequence shown here is derived from an EMBL/GenBank/DDBJ whole genome shotgun (WGS) entry which is preliminary data.</text>
</comment>
<sequence length="112" mass="12590">MASQTIESMQAINAVTNTPVIRPVVTMDKLEIIDIAEKIDTFQISIQPFEDCCTIFAPDRPKTNPKIKNTEQYEARLDVEGLVERAVAGIMITEIRPQAETDEVDELIEDLL</sequence>
<dbReference type="GO" id="GO:0052837">
    <property type="term" value="P:thiazole biosynthetic process"/>
    <property type="evidence" value="ECO:0007669"/>
    <property type="project" value="TreeGrafter"/>
</dbReference>
<evidence type="ECO:0000256" key="2">
    <source>
        <dbReference type="ARBA" id="ARBA00022840"/>
    </source>
</evidence>
<name>A0A139N1M6_STRCR</name>
<keyword evidence="2" id="KW-0067">ATP-binding</keyword>
<accession>A0A139N1M6</accession>
<proteinExistence type="predicted"/>
<feature type="domain" description="Thil AANH" evidence="3">
    <location>
        <begin position="2"/>
        <end position="78"/>
    </location>
</feature>
<reference evidence="4 5" key="1">
    <citation type="submission" date="2016-01" db="EMBL/GenBank/DDBJ databases">
        <title>Highly variable Streptococcus oralis are common among viridans streptococci isolated from primates.</title>
        <authorList>
            <person name="Denapaite D."/>
            <person name="Rieger M."/>
            <person name="Koendgen S."/>
            <person name="Brueckner R."/>
            <person name="Ochigava I."/>
            <person name="Kappeler P."/>
            <person name="Maetz-Rensing K."/>
            <person name="Leendertz F."/>
            <person name="Hakenbeck R."/>
        </authorList>
    </citation>
    <scope>NUCLEOTIDE SEQUENCE [LARGE SCALE GENOMIC DNA]</scope>
    <source>
        <strain evidence="4 5">DD08</strain>
    </source>
</reference>
<dbReference type="Gene3D" id="3.40.50.620">
    <property type="entry name" value="HUPs"/>
    <property type="match status" value="1"/>
</dbReference>
<evidence type="ECO:0000256" key="1">
    <source>
        <dbReference type="ARBA" id="ARBA00022741"/>
    </source>
</evidence>
<dbReference type="STRING" id="45634.SCRDD08_01137"/>
<dbReference type="InterPro" id="IPR020536">
    <property type="entry name" value="ThiI_AANH"/>
</dbReference>
<dbReference type="PANTHER" id="PTHR43209">
    <property type="entry name" value="TRNA SULFURTRANSFERASE"/>
    <property type="match status" value="1"/>
</dbReference>
<dbReference type="SUPFAM" id="SSF52402">
    <property type="entry name" value="Adenine nucleotide alpha hydrolases-like"/>
    <property type="match status" value="1"/>
</dbReference>
<evidence type="ECO:0000259" key="3">
    <source>
        <dbReference type="Pfam" id="PF02568"/>
    </source>
</evidence>
<dbReference type="PANTHER" id="PTHR43209:SF1">
    <property type="entry name" value="TRNA SULFURTRANSFERASE"/>
    <property type="match status" value="1"/>
</dbReference>
<dbReference type="InterPro" id="IPR014729">
    <property type="entry name" value="Rossmann-like_a/b/a_fold"/>
</dbReference>
<evidence type="ECO:0000313" key="4">
    <source>
        <dbReference type="EMBL" id="KXT69694.1"/>
    </source>
</evidence>
<dbReference type="InterPro" id="IPR050102">
    <property type="entry name" value="tRNA_sulfurtransferase_ThiI"/>
</dbReference>
<dbReference type="AlphaFoldDB" id="A0A139N1M6"/>
<gene>
    <name evidence="4" type="ORF">SCRDD08_01137</name>
</gene>
<keyword evidence="1" id="KW-0547">Nucleotide-binding</keyword>
<organism evidence="4 5">
    <name type="scientific">Streptococcus cristatus</name>
    <dbReference type="NCBI Taxonomy" id="45634"/>
    <lineage>
        <taxon>Bacteria</taxon>
        <taxon>Bacillati</taxon>
        <taxon>Bacillota</taxon>
        <taxon>Bacilli</taxon>
        <taxon>Lactobacillales</taxon>
        <taxon>Streptococcaceae</taxon>
        <taxon>Streptococcus</taxon>
    </lineage>
</organism>